<dbReference type="Pfam" id="PF18029">
    <property type="entry name" value="Glyoxalase_6"/>
    <property type="match status" value="2"/>
</dbReference>
<dbReference type="CDD" id="cd06587">
    <property type="entry name" value="VOC"/>
    <property type="match status" value="1"/>
</dbReference>
<dbReference type="Gene3D" id="3.10.180.10">
    <property type="entry name" value="2,3-Dihydroxybiphenyl 1,2-Dioxygenase, domain 1"/>
    <property type="match status" value="2"/>
</dbReference>
<feature type="domain" description="Glyoxalase-like" evidence="1">
    <location>
        <begin position="136"/>
        <end position="236"/>
    </location>
</feature>
<dbReference type="InterPro" id="IPR029068">
    <property type="entry name" value="Glyas_Bleomycin-R_OHBP_Dase"/>
</dbReference>
<dbReference type="PANTHER" id="PTHR35908">
    <property type="entry name" value="HYPOTHETICAL FUSION PROTEIN"/>
    <property type="match status" value="1"/>
</dbReference>
<dbReference type="RefSeq" id="WP_121368780.1">
    <property type="nucleotide sequence ID" value="NZ_RBKS01000001.1"/>
</dbReference>
<dbReference type="InterPro" id="IPR041581">
    <property type="entry name" value="Glyoxalase_6"/>
</dbReference>
<dbReference type="AlphaFoldDB" id="A0A495ID98"/>
<comment type="caution">
    <text evidence="2">The sequence shown here is derived from an EMBL/GenBank/DDBJ whole genome shotgun (WGS) entry which is preliminary data.</text>
</comment>
<evidence type="ECO:0000313" key="3">
    <source>
        <dbReference type="Proteomes" id="UP000280008"/>
    </source>
</evidence>
<dbReference type="Proteomes" id="UP000280008">
    <property type="component" value="Unassembled WGS sequence"/>
</dbReference>
<dbReference type="PANTHER" id="PTHR35908:SF1">
    <property type="entry name" value="CONSERVED PROTEIN"/>
    <property type="match status" value="1"/>
</dbReference>
<gene>
    <name evidence="2" type="ORF">C8E83_1084</name>
</gene>
<evidence type="ECO:0000259" key="1">
    <source>
        <dbReference type="Pfam" id="PF18029"/>
    </source>
</evidence>
<reference evidence="2 3" key="1">
    <citation type="submission" date="2018-10" db="EMBL/GenBank/DDBJ databases">
        <title>Sequencing the genomes of 1000 actinobacteria strains.</title>
        <authorList>
            <person name="Klenk H.-P."/>
        </authorList>
    </citation>
    <scope>NUCLEOTIDE SEQUENCE [LARGE SCALE GENOMIC DNA]</scope>
    <source>
        <strain evidence="2 3">DSM 17894</strain>
    </source>
</reference>
<dbReference type="SUPFAM" id="SSF54593">
    <property type="entry name" value="Glyoxalase/Bleomycin resistance protein/Dihydroxybiphenyl dioxygenase"/>
    <property type="match status" value="2"/>
</dbReference>
<feature type="domain" description="Glyoxalase-like" evidence="1">
    <location>
        <begin position="10"/>
        <end position="117"/>
    </location>
</feature>
<evidence type="ECO:0000313" key="2">
    <source>
        <dbReference type="EMBL" id="RKR73983.1"/>
    </source>
</evidence>
<accession>A0A495ID98</accession>
<proteinExistence type="predicted"/>
<keyword evidence="3" id="KW-1185">Reference proteome</keyword>
<sequence length="240" mass="25681">MSARLVALRIDALDPAASARFWAELFDWPEPRVDGDGSATLVPPDDTGFDLVFVAAATPKREKNQMHFDVTSESQEAQDQQVAHALALGGRHIDVGQLPEELHVVLADPEGDEFCVVEPGNSFLADCGRIGALSSDGTQAEGYFWAAALDWPLVWDQDEETAVRSPAGGPKITWGGPPIDERHEPNRWRLALEVEGAGADALRAETARLVALGARVVDDSASAPVLASPDGNLFHLSAGR</sequence>
<dbReference type="EMBL" id="RBKS01000001">
    <property type="protein sequence ID" value="RKR73983.1"/>
    <property type="molecule type" value="Genomic_DNA"/>
</dbReference>
<protein>
    <recommendedName>
        <fullName evidence="1">Glyoxalase-like domain-containing protein</fullName>
    </recommendedName>
</protein>
<organism evidence="2 3">
    <name type="scientific">Frondihabitans australicus</name>
    <dbReference type="NCBI Taxonomy" id="386892"/>
    <lineage>
        <taxon>Bacteria</taxon>
        <taxon>Bacillati</taxon>
        <taxon>Actinomycetota</taxon>
        <taxon>Actinomycetes</taxon>
        <taxon>Micrococcales</taxon>
        <taxon>Microbacteriaceae</taxon>
        <taxon>Frondihabitans</taxon>
    </lineage>
</organism>
<dbReference type="OrthoDB" id="5524593at2"/>
<name>A0A495ID98_9MICO</name>